<dbReference type="SUPFAM" id="SSF56672">
    <property type="entry name" value="DNA/RNA polymerases"/>
    <property type="match status" value="1"/>
</dbReference>
<evidence type="ECO:0000256" key="1">
    <source>
        <dbReference type="SAM" id="MobiDB-lite"/>
    </source>
</evidence>
<dbReference type="InterPro" id="IPR000477">
    <property type="entry name" value="RT_dom"/>
</dbReference>
<feature type="region of interest" description="Disordered" evidence="1">
    <location>
        <begin position="230"/>
        <end position="274"/>
    </location>
</feature>
<comment type="caution">
    <text evidence="3">The sequence shown here is derived from an EMBL/GenBank/DDBJ whole genome shotgun (WGS) entry which is preliminary data.</text>
</comment>
<dbReference type="PANTHER" id="PTHR33064:SF37">
    <property type="entry name" value="RIBONUCLEASE H"/>
    <property type="match status" value="1"/>
</dbReference>
<dbReference type="Proteomes" id="UP000237271">
    <property type="component" value="Unassembled WGS sequence"/>
</dbReference>
<proteinExistence type="predicted"/>
<sequence>MPGARFAVDSDGDVEMTVPQPVYEFISAPQLTKWEQSTLITWYRDWNHYKAKIEQQCSVTGEDYTSVISTVKGAVKPEVLSTMARFLLKGKPVKSVTDEEILQLVKQRCQSLKNEYIPDIKTLFKRELRMDLSVDDCDARVFQYFQDFTRVVEENGLQGLIGMTDPTCPDHKDRMKQRCRLLVDNLQPVLLQEQIQRLVEFERRDCRTDDVALFDLILEHAKAQQRFFSQAKDSTAAKGRAGATTKSVALSTPRHAGLKPPKATSDRRGTSGAATAVARAAKPAVPPTGGCLFCKGSHWLRECPTATEQQRKAALEQFKLAKQPRADSIRLKAADGGGAPALDAAALHVAVRRLDNPVTVVLADGRMTTCADEAVLDIQLTTAAGVVNIRQVPCLVMVSEDDELLVGSDTLQSLGINVEDMLAQLAGSTILAQEEDEFPVGYELIGAAEDSEEARVLVTRELVDGAVENGFPVERRGELEAVLQRYDDIWDVQASPGAPARVEPLRVTLQDDTTPTRCHGRPYPPLQRAFIREYVQQLLDRGLIRKNNSSKWASPVVPVRKPGTENQFRLTIDYRVVNGKTVPLAGRMPTQGEVLDAIQGAKYFANCDLPEGFWQFPLHEESQEIFSFMTPEGIFSPLRVPQGATDSALHFQAQMQSDDPTQCDLLDR</sequence>
<protein>
    <recommendedName>
        <fullName evidence="2">Reverse transcriptase domain-containing protein</fullName>
    </recommendedName>
</protein>
<dbReference type="Gene3D" id="3.10.10.10">
    <property type="entry name" value="HIV Type 1 Reverse Transcriptase, subunit A, domain 1"/>
    <property type="match status" value="1"/>
</dbReference>
<dbReference type="Pfam" id="PF00078">
    <property type="entry name" value="RVT_1"/>
    <property type="match status" value="1"/>
</dbReference>
<dbReference type="InterPro" id="IPR043128">
    <property type="entry name" value="Rev_trsase/Diguanyl_cyclase"/>
</dbReference>
<dbReference type="EMBL" id="NCKW01003863">
    <property type="protein sequence ID" value="POM75373.1"/>
    <property type="molecule type" value="Genomic_DNA"/>
</dbReference>
<dbReference type="Gene3D" id="3.30.70.270">
    <property type="match status" value="1"/>
</dbReference>
<feature type="compositionally biased region" description="Low complexity" evidence="1">
    <location>
        <begin position="236"/>
        <end position="246"/>
    </location>
</feature>
<reference evidence="3 4" key="1">
    <citation type="journal article" date="2017" name="Genome Biol. Evol.">
        <title>Phytophthora megakarya and P. palmivora, closely related causal agents of cacao black pod rot, underwent increases in genome sizes and gene numbers by different mechanisms.</title>
        <authorList>
            <person name="Ali S.S."/>
            <person name="Shao J."/>
            <person name="Lary D.J."/>
            <person name="Kronmiller B."/>
            <person name="Shen D."/>
            <person name="Strem M.D."/>
            <person name="Amoako-Attah I."/>
            <person name="Akrofi A.Y."/>
            <person name="Begoude B.A."/>
            <person name="Ten Hoopen G.M."/>
            <person name="Coulibaly K."/>
            <person name="Kebe B.I."/>
            <person name="Melnick R.L."/>
            <person name="Guiltinan M.J."/>
            <person name="Tyler B.M."/>
            <person name="Meinhardt L.W."/>
            <person name="Bailey B.A."/>
        </authorList>
    </citation>
    <scope>NUCLEOTIDE SEQUENCE [LARGE SCALE GENOMIC DNA]</scope>
    <source>
        <strain evidence="4">sbr112.9</strain>
    </source>
</reference>
<feature type="domain" description="Reverse transcriptase" evidence="2">
    <location>
        <begin position="560"/>
        <end position="656"/>
    </location>
</feature>
<dbReference type="OrthoDB" id="126324at2759"/>
<dbReference type="InterPro" id="IPR043502">
    <property type="entry name" value="DNA/RNA_pol_sf"/>
</dbReference>
<dbReference type="CDD" id="cd01647">
    <property type="entry name" value="RT_LTR"/>
    <property type="match status" value="1"/>
</dbReference>
<evidence type="ECO:0000313" key="4">
    <source>
        <dbReference type="Proteomes" id="UP000237271"/>
    </source>
</evidence>
<name>A0A2P4YC31_9STRA</name>
<dbReference type="InterPro" id="IPR051320">
    <property type="entry name" value="Viral_Replic_Matur_Polypro"/>
</dbReference>
<evidence type="ECO:0000259" key="2">
    <source>
        <dbReference type="Pfam" id="PF00078"/>
    </source>
</evidence>
<dbReference type="AlphaFoldDB" id="A0A2P4YC31"/>
<accession>A0A2P4YC31</accession>
<dbReference type="PANTHER" id="PTHR33064">
    <property type="entry name" value="POL PROTEIN"/>
    <property type="match status" value="1"/>
</dbReference>
<evidence type="ECO:0000313" key="3">
    <source>
        <dbReference type="EMBL" id="POM75373.1"/>
    </source>
</evidence>
<gene>
    <name evidence="3" type="ORF">PHPALM_7534</name>
</gene>
<organism evidence="3 4">
    <name type="scientific">Phytophthora palmivora</name>
    <dbReference type="NCBI Taxonomy" id="4796"/>
    <lineage>
        <taxon>Eukaryota</taxon>
        <taxon>Sar</taxon>
        <taxon>Stramenopiles</taxon>
        <taxon>Oomycota</taxon>
        <taxon>Peronosporomycetes</taxon>
        <taxon>Peronosporales</taxon>
        <taxon>Peronosporaceae</taxon>
        <taxon>Phytophthora</taxon>
    </lineage>
</organism>
<keyword evidence="4" id="KW-1185">Reference proteome</keyword>